<dbReference type="Pfam" id="PF03537">
    <property type="entry name" value="Glyco_hydro_114"/>
    <property type="match status" value="1"/>
</dbReference>
<protein>
    <submittedName>
        <fullName evidence="3">Glycosyl hydrolase family 114</fullName>
    </submittedName>
</protein>
<dbReference type="OrthoDB" id="319933at2"/>
<keyword evidence="4" id="KW-1185">Reference proteome</keyword>
<evidence type="ECO:0000313" key="3">
    <source>
        <dbReference type="EMBL" id="TCO54833.1"/>
    </source>
</evidence>
<keyword evidence="1" id="KW-0732">Signal</keyword>
<comment type="caution">
    <text evidence="3">The sequence shown here is derived from an EMBL/GenBank/DDBJ whole genome shotgun (WGS) entry which is preliminary data.</text>
</comment>
<dbReference type="PANTHER" id="PTHR35273:SF2">
    <property type="entry name" value="ALPHA-GALACTOSIDASE"/>
    <property type="match status" value="1"/>
</dbReference>
<evidence type="ECO:0000256" key="1">
    <source>
        <dbReference type="SAM" id="SignalP"/>
    </source>
</evidence>
<dbReference type="AlphaFoldDB" id="A0A4R2J6Z3"/>
<dbReference type="EMBL" id="SLWS01000008">
    <property type="protein sequence ID" value="TCO54833.1"/>
    <property type="molecule type" value="Genomic_DNA"/>
</dbReference>
<proteinExistence type="predicted"/>
<sequence>MLRKTVALAAAAGSLVLCVNAANADTITLPPAHGQFDYQIGGAYTPDSSVAIVDRDFSAAPVAGKYNICYINALQSQADSGSGGGEPEYDTVSWWVKYHNDLIVKDSKGKPVLDPDWHEAVLDVSTTAKQQAILDIEKPWIDGCKTSGFQAIEPDNLDSYSRSKGAFTFAKDKEYMKAFVTYAHGKGLAVAQKNTNSEFGTSGRTEVGFNFAIAEECGFYGECGEYAAAYGNNYFEIEYTDENAAKFRAACRDHGATVSIIRRDRDVVPRGTSGYHYELCP</sequence>
<keyword evidence="3" id="KW-0378">Hydrolase</keyword>
<dbReference type="Proteomes" id="UP000295680">
    <property type="component" value="Unassembled WGS sequence"/>
</dbReference>
<dbReference type="SUPFAM" id="SSF51445">
    <property type="entry name" value="(Trans)glycosidases"/>
    <property type="match status" value="1"/>
</dbReference>
<evidence type="ECO:0000259" key="2">
    <source>
        <dbReference type="Pfam" id="PF03537"/>
    </source>
</evidence>
<dbReference type="InterPro" id="IPR013785">
    <property type="entry name" value="Aldolase_TIM"/>
</dbReference>
<reference evidence="3 4" key="1">
    <citation type="submission" date="2019-03" db="EMBL/GenBank/DDBJ databases">
        <title>Genomic Encyclopedia of Type Strains, Phase IV (KMG-IV): sequencing the most valuable type-strain genomes for metagenomic binning, comparative biology and taxonomic classification.</title>
        <authorList>
            <person name="Goeker M."/>
        </authorList>
    </citation>
    <scope>NUCLEOTIDE SEQUENCE [LARGE SCALE GENOMIC DNA]</scope>
    <source>
        <strain evidence="3 4">DSM 45934</strain>
    </source>
</reference>
<feature type="chain" id="PRO_5020717592" evidence="1">
    <location>
        <begin position="25"/>
        <end position="281"/>
    </location>
</feature>
<organism evidence="3 4">
    <name type="scientific">Actinocrispum wychmicini</name>
    <dbReference type="NCBI Taxonomy" id="1213861"/>
    <lineage>
        <taxon>Bacteria</taxon>
        <taxon>Bacillati</taxon>
        <taxon>Actinomycetota</taxon>
        <taxon>Actinomycetes</taxon>
        <taxon>Pseudonocardiales</taxon>
        <taxon>Pseudonocardiaceae</taxon>
        <taxon>Actinocrispum</taxon>
    </lineage>
</organism>
<feature type="signal peptide" evidence="1">
    <location>
        <begin position="1"/>
        <end position="24"/>
    </location>
</feature>
<dbReference type="InterPro" id="IPR004352">
    <property type="entry name" value="GH114_TIM-barrel"/>
</dbReference>
<gene>
    <name evidence="3" type="ORF">EV192_108121</name>
</gene>
<feature type="domain" description="Glycoside-hydrolase family GH114 TIM-barrel" evidence="2">
    <location>
        <begin position="35"/>
        <end position="268"/>
    </location>
</feature>
<dbReference type="PANTHER" id="PTHR35273">
    <property type="entry name" value="ALPHA-1,4 POLYGALACTOSAMINIDASE, PUTATIVE (AFU_ORTHOLOGUE AFUA_3G07890)-RELATED"/>
    <property type="match status" value="1"/>
</dbReference>
<name>A0A4R2J6Z3_9PSEU</name>
<evidence type="ECO:0000313" key="4">
    <source>
        <dbReference type="Proteomes" id="UP000295680"/>
    </source>
</evidence>
<accession>A0A4R2J6Z3</accession>
<dbReference type="Gene3D" id="3.20.20.70">
    <property type="entry name" value="Aldolase class I"/>
    <property type="match status" value="1"/>
</dbReference>
<dbReference type="RefSeq" id="WP_132122626.1">
    <property type="nucleotide sequence ID" value="NZ_SLWS01000008.1"/>
</dbReference>
<dbReference type="InterPro" id="IPR017853">
    <property type="entry name" value="GH"/>
</dbReference>
<dbReference type="GO" id="GO:0016787">
    <property type="term" value="F:hydrolase activity"/>
    <property type="evidence" value="ECO:0007669"/>
    <property type="project" value="UniProtKB-KW"/>
</dbReference>